<evidence type="ECO:0000256" key="1">
    <source>
        <dbReference type="SAM" id="Phobius"/>
    </source>
</evidence>
<feature type="transmembrane region" description="Helical" evidence="1">
    <location>
        <begin position="220"/>
        <end position="239"/>
    </location>
</feature>
<accession>A0A8G2BHI9</accession>
<feature type="transmembrane region" description="Helical" evidence="1">
    <location>
        <begin position="181"/>
        <end position="199"/>
    </location>
</feature>
<feature type="transmembrane region" description="Helical" evidence="1">
    <location>
        <begin position="276"/>
        <end position="300"/>
    </location>
</feature>
<proteinExistence type="predicted"/>
<dbReference type="AlphaFoldDB" id="A0A8G2BHI9"/>
<dbReference type="InterPro" id="IPR010266">
    <property type="entry name" value="NnrS"/>
</dbReference>
<protein>
    <submittedName>
        <fullName evidence="2">Uncharacterized protein involved in response to NO</fullName>
    </submittedName>
</protein>
<gene>
    <name evidence="2" type="ORF">SAMN05660686_01053</name>
</gene>
<keyword evidence="1" id="KW-0472">Membrane</keyword>
<dbReference type="EMBL" id="FNBW01000003">
    <property type="protein sequence ID" value="SDF37326.1"/>
    <property type="molecule type" value="Genomic_DNA"/>
</dbReference>
<feature type="transmembrane region" description="Helical" evidence="1">
    <location>
        <begin position="27"/>
        <end position="46"/>
    </location>
</feature>
<dbReference type="Pfam" id="PF05940">
    <property type="entry name" value="NnrS"/>
    <property type="match status" value="1"/>
</dbReference>
<feature type="transmembrane region" description="Helical" evidence="1">
    <location>
        <begin position="374"/>
        <end position="393"/>
    </location>
</feature>
<evidence type="ECO:0000313" key="3">
    <source>
        <dbReference type="Proteomes" id="UP000198615"/>
    </source>
</evidence>
<keyword evidence="1" id="KW-1133">Transmembrane helix</keyword>
<sequence>MTGDRSPAAKGPGEGRLAFLSLGFRPFFLLAAVWAAVAVALWIAVYEGRLTLPGPADPLAWHAHELLFGYLWAVLAGFLLTALPSWTKRPPVSGTPLAVLAGLWVLGRGAMLLPGLALPQAGLVALLFPVAFAAVVLREIIGGGSRRNLPVGLAIVVLVLAQIGFLAENVLLGYAPYTPRLAIAVMVMLVSLIGGRVTPNFTANWLRSSERDSEPAPFGTLDRLVVFAGAVALVLWILQPGAPPWLERTAGVALAVAGIGHLVRQARWSPFAVRRAPLLAVLHLGYFFVPLGFVLGASAVFRPGWIDGATALHAWTVGAFGLMPIAIMVRATRGHSGLPLTAPPATVVVFGAILAATLLRLGAGAGLIDPALGLRLAGLCWSLGFLGFLGLYGRICIVKSAPH</sequence>
<dbReference type="Proteomes" id="UP000198615">
    <property type="component" value="Unassembled WGS sequence"/>
</dbReference>
<comment type="caution">
    <text evidence="2">The sequence shown here is derived from an EMBL/GenBank/DDBJ whole genome shotgun (WGS) entry which is preliminary data.</text>
</comment>
<evidence type="ECO:0000313" key="2">
    <source>
        <dbReference type="EMBL" id="SDF37326.1"/>
    </source>
</evidence>
<feature type="transmembrane region" description="Helical" evidence="1">
    <location>
        <begin position="153"/>
        <end position="175"/>
    </location>
</feature>
<keyword evidence="1" id="KW-0812">Transmembrane</keyword>
<name>A0A8G2BHI9_9PROT</name>
<feature type="transmembrane region" description="Helical" evidence="1">
    <location>
        <begin position="344"/>
        <end position="368"/>
    </location>
</feature>
<organism evidence="2 3">
    <name type="scientific">Thalassobaculum litoreum DSM 18839</name>
    <dbReference type="NCBI Taxonomy" id="1123362"/>
    <lineage>
        <taxon>Bacteria</taxon>
        <taxon>Pseudomonadati</taxon>
        <taxon>Pseudomonadota</taxon>
        <taxon>Alphaproteobacteria</taxon>
        <taxon>Rhodospirillales</taxon>
        <taxon>Thalassobaculaceae</taxon>
        <taxon>Thalassobaculum</taxon>
    </lineage>
</organism>
<feature type="transmembrane region" description="Helical" evidence="1">
    <location>
        <begin position="123"/>
        <end position="141"/>
    </location>
</feature>
<feature type="transmembrane region" description="Helical" evidence="1">
    <location>
        <begin position="66"/>
        <end position="85"/>
    </location>
</feature>
<reference evidence="2 3" key="1">
    <citation type="submission" date="2016-10" db="EMBL/GenBank/DDBJ databases">
        <authorList>
            <person name="Varghese N."/>
            <person name="Submissions S."/>
        </authorList>
    </citation>
    <scope>NUCLEOTIDE SEQUENCE [LARGE SCALE GENOMIC DNA]</scope>
    <source>
        <strain evidence="2 3">DSM 18839</strain>
    </source>
</reference>
<keyword evidence="3" id="KW-1185">Reference proteome</keyword>
<feature type="transmembrane region" description="Helical" evidence="1">
    <location>
        <begin position="312"/>
        <end position="332"/>
    </location>
</feature>
<feature type="transmembrane region" description="Helical" evidence="1">
    <location>
        <begin position="97"/>
        <end position="117"/>
    </location>
</feature>